<feature type="transmembrane region" description="Helical" evidence="1">
    <location>
        <begin position="12"/>
        <end position="35"/>
    </location>
</feature>
<dbReference type="AlphaFoldDB" id="A0AA38GF34"/>
<organism evidence="2 3">
    <name type="scientific">Taxus chinensis</name>
    <name type="common">Chinese yew</name>
    <name type="synonym">Taxus wallichiana var. chinensis</name>
    <dbReference type="NCBI Taxonomy" id="29808"/>
    <lineage>
        <taxon>Eukaryota</taxon>
        <taxon>Viridiplantae</taxon>
        <taxon>Streptophyta</taxon>
        <taxon>Embryophyta</taxon>
        <taxon>Tracheophyta</taxon>
        <taxon>Spermatophyta</taxon>
        <taxon>Pinopsida</taxon>
        <taxon>Pinidae</taxon>
        <taxon>Conifers II</taxon>
        <taxon>Cupressales</taxon>
        <taxon>Taxaceae</taxon>
        <taxon>Taxus</taxon>
    </lineage>
</organism>
<keyword evidence="1" id="KW-0812">Transmembrane</keyword>
<proteinExistence type="predicted"/>
<reference evidence="2 3" key="1">
    <citation type="journal article" date="2021" name="Nat. Plants">
        <title>The Taxus genome provides insights into paclitaxel biosynthesis.</title>
        <authorList>
            <person name="Xiong X."/>
            <person name="Gou J."/>
            <person name="Liao Q."/>
            <person name="Li Y."/>
            <person name="Zhou Q."/>
            <person name="Bi G."/>
            <person name="Li C."/>
            <person name="Du R."/>
            <person name="Wang X."/>
            <person name="Sun T."/>
            <person name="Guo L."/>
            <person name="Liang H."/>
            <person name="Lu P."/>
            <person name="Wu Y."/>
            <person name="Zhang Z."/>
            <person name="Ro D.K."/>
            <person name="Shang Y."/>
            <person name="Huang S."/>
            <person name="Yan J."/>
        </authorList>
    </citation>
    <scope>NUCLEOTIDE SEQUENCE [LARGE SCALE GENOMIC DNA]</scope>
    <source>
        <strain evidence="2">Ta-2019</strain>
    </source>
</reference>
<keyword evidence="1" id="KW-0472">Membrane</keyword>
<dbReference type="Proteomes" id="UP000824469">
    <property type="component" value="Unassembled WGS sequence"/>
</dbReference>
<gene>
    <name evidence="2" type="ORF">KI387_015332</name>
</gene>
<evidence type="ECO:0000256" key="1">
    <source>
        <dbReference type="SAM" id="Phobius"/>
    </source>
</evidence>
<comment type="caution">
    <text evidence="2">The sequence shown here is derived from an EMBL/GenBank/DDBJ whole genome shotgun (WGS) entry which is preliminary data.</text>
</comment>
<name>A0AA38GF34_TAXCH</name>
<dbReference type="EMBL" id="JAHRHJ020000003">
    <property type="protein sequence ID" value="KAH9320693.1"/>
    <property type="molecule type" value="Genomic_DNA"/>
</dbReference>
<keyword evidence="1" id="KW-1133">Transmembrane helix</keyword>
<protein>
    <submittedName>
        <fullName evidence="2">Uncharacterized protein</fullName>
    </submittedName>
</protein>
<evidence type="ECO:0000313" key="3">
    <source>
        <dbReference type="Proteomes" id="UP000824469"/>
    </source>
</evidence>
<evidence type="ECO:0000313" key="2">
    <source>
        <dbReference type="EMBL" id="KAH9320693.1"/>
    </source>
</evidence>
<sequence length="72" mass="6940">ARCGCGLCGGLGFFAVWVVGGCGFVVAPVVVWGFVRGGAGFGVGVGWVALAVGAGLVSGLGFDVGVGCRCFV</sequence>
<feature type="transmembrane region" description="Helical" evidence="1">
    <location>
        <begin position="41"/>
        <end position="62"/>
    </location>
</feature>
<feature type="non-terminal residue" evidence="2">
    <location>
        <position position="72"/>
    </location>
</feature>
<feature type="non-terminal residue" evidence="2">
    <location>
        <position position="1"/>
    </location>
</feature>
<keyword evidence="3" id="KW-1185">Reference proteome</keyword>
<accession>A0AA38GF34</accession>